<dbReference type="EC" id="5.4.99.-" evidence="4"/>
<dbReference type="Pfam" id="PF00849">
    <property type="entry name" value="PseudoU_synth_2"/>
    <property type="match status" value="1"/>
</dbReference>
<accession>A0A2M8L6J5</accession>
<feature type="domain" description="Pseudouridine synthase RsuA/RluA-like" evidence="5">
    <location>
        <begin position="24"/>
        <end position="181"/>
    </location>
</feature>
<proteinExistence type="inferred from homology"/>
<dbReference type="EMBL" id="PFEM01000037">
    <property type="protein sequence ID" value="PJE69874.1"/>
    <property type="molecule type" value="Genomic_DNA"/>
</dbReference>
<evidence type="ECO:0000313" key="7">
    <source>
        <dbReference type="Proteomes" id="UP000231579"/>
    </source>
</evidence>
<evidence type="ECO:0000259" key="5">
    <source>
        <dbReference type="Pfam" id="PF00849"/>
    </source>
</evidence>
<name>A0A2M8L6J5_9BACT</name>
<dbReference type="PANTHER" id="PTHR21600:SF44">
    <property type="entry name" value="RIBOSOMAL LARGE SUBUNIT PSEUDOURIDINE SYNTHASE D"/>
    <property type="match status" value="1"/>
</dbReference>
<gene>
    <name evidence="6" type="ORF">COU97_02735</name>
</gene>
<protein>
    <recommendedName>
        <fullName evidence="4">Pseudouridine synthase</fullName>
        <ecNumber evidence="4">5.4.99.-</ecNumber>
    </recommendedName>
</protein>
<dbReference type="GO" id="GO:0140098">
    <property type="term" value="F:catalytic activity, acting on RNA"/>
    <property type="evidence" value="ECO:0007669"/>
    <property type="project" value="UniProtKB-ARBA"/>
</dbReference>
<reference evidence="7" key="1">
    <citation type="submission" date="2017-09" db="EMBL/GenBank/DDBJ databases">
        <title>Depth-based differentiation of microbial function through sediment-hosted aquifers and enrichment of novel symbionts in the deep terrestrial subsurface.</title>
        <authorList>
            <person name="Probst A.J."/>
            <person name="Ladd B."/>
            <person name="Jarett J.K."/>
            <person name="Geller-Mcgrath D.E."/>
            <person name="Sieber C.M.K."/>
            <person name="Emerson J.B."/>
            <person name="Anantharaman K."/>
            <person name="Thomas B.C."/>
            <person name="Malmstrom R."/>
            <person name="Stieglmeier M."/>
            <person name="Klingl A."/>
            <person name="Woyke T."/>
            <person name="Ryan C.M."/>
            <person name="Banfield J.F."/>
        </authorList>
    </citation>
    <scope>NUCLEOTIDE SEQUENCE [LARGE SCALE GENOMIC DNA]</scope>
</reference>
<comment type="function">
    <text evidence="4">Responsible for synthesis of pseudouridine from uracil.</text>
</comment>
<dbReference type="GO" id="GO:0003723">
    <property type="term" value="F:RNA binding"/>
    <property type="evidence" value="ECO:0007669"/>
    <property type="project" value="InterPro"/>
</dbReference>
<organism evidence="6 7">
    <name type="scientific">Candidatus Shapirobacteria bacterium CG10_big_fil_rev_8_21_14_0_10_48_15</name>
    <dbReference type="NCBI Taxonomy" id="1974484"/>
    <lineage>
        <taxon>Bacteria</taxon>
        <taxon>Candidatus Shapironibacteriota</taxon>
    </lineage>
</organism>
<dbReference type="InterPro" id="IPR006225">
    <property type="entry name" value="PsdUridine_synth_RluC/D"/>
</dbReference>
<evidence type="ECO:0000256" key="3">
    <source>
        <dbReference type="PIRSR" id="PIRSR606225-1"/>
    </source>
</evidence>
<evidence type="ECO:0000256" key="4">
    <source>
        <dbReference type="RuleBase" id="RU362028"/>
    </source>
</evidence>
<dbReference type="GO" id="GO:0009982">
    <property type="term" value="F:pseudouridine synthase activity"/>
    <property type="evidence" value="ECO:0007669"/>
    <property type="project" value="InterPro"/>
</dbReference>
<evidence type="ECO:0000256" key="1">
    <source>
        <dbReference type="ARBA" id="ARBA00010876"/>
    </source>
</evidence>
<dbReference type="Gene3D" id="3.30.2350.10">
    <property type="entry name" value="Pseudouridine synthase"/>
    <property type="match status" value="1"/>
</dbReference>
<dbReference type="InterPro" id="IPR006145">
    <property type="entry name" value="PsdUridine_synth_RsuA/RluA"/>
</dbReference>
<comment type="caution">
    <text evidence="6">The sequence shown here is derived from an EMBL/GenBank/DDBJ whole genome shotgun (WGS) entry which is preliminary data.</text>
</comment>
<dbReference type="InterPro" id="IPR050188">
    <property type="entry name" value="RluA_PseudoU_synthase"/>
</dbReference>
<dbReference type="InterPro" id="IPR020103">
    <property type="entry name" value="PsdUridine_synth_cat_dom_sf"/>
</dbReference>
<dbReference type="GO" id="GO:0000455">
    <property type="term" value="P:enzyme-directed rRNA pseudouridine synthesis"/>
    <property type="evidence" value="ECO:0007669"/>
    <property type="project" value="TreeGrafter"/>
</dbReference>
<evidence type="ECO:0000313" key="6">
    <source>
        <dbReference type="EMBL" id="PJE69874.1"/>
    </source>
</evidence>
<keyword evidence="2 4" id="KW-0413">Isomerase</keyword>
<dbReference type="PANTHER" id="PTHR21600">
    <property type="entry name" value="MITOCHONDRIAL RNA PSEUDOURIDINE SYNTHASE"/>
    <property type="match status" value="1"/>
</dbReference>
<evidence type="ECO:0000256" key="2">
    <source>
        <dbReference type="ARBA" id="ARBA00023235"/>
    </source>
</evidence>
<comment type="similarity">
    <text evidence="1 4">Belongs to the pseudouridine synthase RluA family.</text>
</comment>
<sequence>MCSLRAEEGKLIVKVQIIFEDKALLLVNKPSGLIVNRSQTVKQPTIQDWLEENFKFKIFDWPKYRSGLVHRLDKETSGLLLIAKTPQMFEKLQDQFKQRQVKKHYLALVHGRVFPEKGVIRAALSRNPFNREKFGVFLGGREAKTSYKIIRYYCNKQLGDYNLLEISPETGRTHQIRVHLKYWGYPVVGDSKYAGRKTARADRRWCPRQFLHASFLAFQHPQTGRQLDFFCPLPAILKRALETLQPSP</sequence>
<feature type="active site" evidence="3">
    <location>
        <position position="73"/>
    </location>
</feature>
<dbReference type="CDD" id="cd02869">
    <property type="entry name" value="PseudoU_synth_RluA_like"/>
    <property type="match status" value="1"/>
</dbReference>
<dbReference type="PROSITE" id="PS01129">
    <property type="entry name" value="PSI_RLU"/>
    <property type="match status" value="1"/>
</dbReference>
<dbReference type="SUPFAM" id="SSF55120">
    <property type="entry name" value="Pseudouridine synthase"/>
    <property type="match status" value="1"/>
</dbReference>
<dbReference type="AlphaFoldDB" id="A0A2M8L6J5"/>
<comment type="catalytic activity">
    <reaction evidence="4">
        <text>a uridine in RNA = a pseudouridine in RNA</text>
        <dbReference type="Rhea" id="RHEA:48348"/>
        <dbReference type="Rhea" id="RHEA-COMP:12068"/>
        <dbReference type="Rhea" id="RHEA-COMP:12069"/>
        <dbReference type="ChEBI" id="CHEBI:65314"/>
        <dbReference type="ChEBI" id="CHEBI:65315"/>
    </reaction>
</comment>
<dbReference type="InterPro" id="IPR006224">
    <property type="entry name" value="PsdUridine_synth_RluA-like_CS"/>
</dbReference>
<dbReference type="Proteomes" id="UP000231579">
    <property type="component" value="Unassembled WGS sequence"/>
</dbReference>
<dbReference type="NCBIfam" id="TIGR00005">
    <property type="entry name" value="rluA_subfam"/>
    <property type="match status" value="1"/>
</dbReference>